<accession>A0ABR4NHQ8</accession>
<sequence>MMRLEPQAPGVSSSFASLFFSKQDCSGDPFVGRINRLHPKCSPYSLGFIKSQFTTASTPKLYHADAACSASPKDFFDAPYLPADVAGGSASCNSSVMNSEILTSVAQHAGIAQHRTRQAKQQRSQGRAAFCRPNEWDRMPGEVQCMILDAAGPFTKFVNGLLVKADLQGLPRHHHERVWQDAIDADWQGDFTIQEGAIDLLKNFIDSELVSPSDWLVQRAATVGRCDAIELLHTRMPDQQWSFNVGYYASFSGSLELVAWLKEHRPECLDATAFDGAAWGNRAHVVQWLADNCSFGCTSKALEGAAVSDNFEMLLFLHERFPNALEDASRSFVSSDVRVLAWLDGLDLVNHDRALERALQHGKTDALEWLMARFQLELTERLLLHAYDHRQTALLKFVYERGVPFTTESADMAARSCNVDIMRWLVARDRGLMPMLVDSTAKCGHWMLVEWWRVRYGVVFGQRELEAAIGELNKDLVKVLLAMNDVKWDLAAARARLQVAKARTTNRASSYFLTRKLNAIAAAVEDVASRDAQSI</sequence>
<dbReference type="EMBL" id="JADGIZ020000004">
    <property type="protein sequence ID" value="KAL2919074.1"/>
    <property type="molecule type" value="Genomic_DNA"/>
</dbReference>
<protein>
    <recommendedName>
        <fullName evidence="3">Ankyrin repeat protein</fullName>
    </recommendedName>
</protein>
<comment type="caution">
    <text evidence="1">The sequence shown here is derived from an EMBL/GenBank/DDBJ whole genome shotgun (WGS) entry which is preliminary data.</text>
</comment>
<dbReference type="PANTHER" id="PTHR46586">
    <property type="entry name" value="ANKYRIN REPEAT-CONTAINING PROTEIN"/>
    <property type="match status" value="1"/>
</dbReference>
<evidence type="ECO:0008006" key="3">
    <source>
        <dbReference type="Google" id="ProtNLM"/>
    </source>
</evidence>
<dbReference type="InterPro" id="IPR052050">
    <property type="entry name" value="SecEffector_AnkRepeat"/>
</dbReference>
<organism evidence="1 2">
    <name type="scientific">Polyrhizophydium stewartii</name>
    <dbReference type="NCBI Taxonomy" id="2732419"/>
    <lineage>
        <taxon>Eukaryota</taxon>
        <taxon>Fungi</taxon>
        <taxon>Fungi incertae sedis</taxon>
        <taxon>Chytridiomycota</taxon>
        <taxon>Chytridiomycota incertae sedis</taxon>
        <taxon>Chytridiomycetes</taxon>
        <taxon>Rhizophydiales</taxon>
        <taxon>Rhizophydiales incertae sedis</taxon>
        <taxon>Polyrhizophydium</taxon>
    </lineage>
</organism>
<evidence type="ECO:0000313" key="2">
    <source>
        <dbReference type="Proteomes" id="UP001527925"/>
    </source>
</evidence>
<dbReference type="Gene3D" id="1.25.40.20">
    <property type="entry name" value="Ankyrin repeat-containing domain"/>
    <property type="match status" value="1"/>
</dbReference>
<evidence type="ECO:0000313" key="1">
    <source>
        <dbReference type="EMBL" id="KAL2919074.1"/>
    </source>
</evidence>
<dbReference type="SUPFAM" id="SSF48403">
    <property type="entry name" value="Ankyrin repeat"/>
    <property type="match status" value="1"/>
</dbReference>
<proteinExistence type="predicted"/>
<name>A0ABR4NHQ8_9FUNG</name>
<gene>
    <name evidence="1" type="ORF">HK105_201344</name>
</gene>
<keyword evidence="2" id="KW-1185">Reference proteome</keyword>
<dbReference type="PANTHER" id="PTHR46586:SF3">
    <property type="entry name" value="ANKYRIN REPEAT-CONTAINING PROTEIN"/>
    <property type="match status" value="1"/>
</dbReference>
<dbReference type="Proteomes" id="UP001527925">
    <property type="component" value="Unassembled WGS sequence"/>
</dbReference>
<reference evidence="1 2" key="1">
    <citation type="submission" date="2023-09" db="EMBL/GenBank/DDBJ databases">
        <title>Pangenome analysis of Batrachochytrium dendrobatidis and related Chytrids.</title>
        <authorList>
            <person name="Yacoub M.N."/>
            <person name="Stajich J.E."/>
            <person name="James T.Y."/>
        </authorList>
    </citation>
    <scope>NUCLEOTIDE SEQUENCE [LARGE SCALE GENOMIC DNA]</scope>
    <source>
        <strain evidence="1 2">JEL0888</strain>
    </source>
</reference>
<dbReference type="InterPro" id="IPR036770">
    <property type="entry name" value="Ankyrin_rpt-contain_sf"/>
</dbReference>